<dbReference type="Gene3D" id="1.10.101.10">
    <property type="entry name" value="PGBD-like superfamily/PGBD"/>
    <property type="match status" value="1"/>
</dbReference>
<dbReference type="InterPro" id="IPR001940">
    <property type="entry name" value="Peptidase_S1C"/>
</dbReference>
<dbReference type="PRINTS" id="PR00834">
    <property type="entry name" value="PROTEASES2C"/>
</dbReference>
<dbReference type="AlphaFoldDB" id="A0A5N7MS09"/>
<dbReference type="InterPro" id="IPR043504">
    <property type="entry name" value="Peptidase_S1_PA_chymotrypsin"/>
</dbReference>
<keyword evidence="4" id="KW-1185">Reference proteome</keyword>
<name>A0A5N7MS09_9HYPH</name>
<proteinExistence type="predicted"/>
<protein>
    <submittedName>
        <fullName evidence="3">Trypsin-like serine protease</fullName>
    </submittedName>
</protein>
<dbReference type="PANTHER" id="PTHR43019">
    <property type="entry name" value="SERINE ENDOPROTEASE DEGS"/>
    <property type="match status" value="1"/>
</dbReference>
<dbReference type="GO" id="GO:0006508">
    <property type="term" value="P:proteolysis"/>
    <property type="evidence" value="ECO:0007669"/>
    <property type="project" value="UniProtKB-KW"/>
</dbReference>
<comment type="caution">
    <text evidence="3">The sequence shown here is derived from an EMBL/GenBank/DDBJ whole genome shotgun (WGS) entry which is preliminary data.</text>
</comment>
<evidence type="ECO:0000256" key="1">
    <source>
        <dbReference type="SAM" id="MobiDB-lite"/>
    </source>
</evidence>
<dbReference type="Pfam" id="PF13365">
    <property type="entry name" value="Trypsin_2"/>
    <property type="match status" value="1"/>
</dbReference>
<dbReference type="SUPFAM" id="SSF50494">
    <property type="entry name" value="Trypsin-like serine proteases"/>
    <property type="match status" value="1"/>
</dbReference>
<dbReference type="GO" id="GO:0004252">
    <property type="term" value="F:serine-type endopeptidase activity"/>
    <property type="evidence" value="ECO:0007669"/>
    <property type="project" value="InterPro"/>
</dbReference>
<feature type="domain" description="Peptidoglycan binding-like" evidence="2">
    <location>
        <begin position="69"/>
        <end position="121"/>
    </location>
</feature>
<dbReference type="Pfam" id="PF01471">
    <property type="entry name" value="PG_binding_1"/>
    <property type="match status" value="1"/>
</dbReference>
<reference evidence="3 4" key="1">
    <citation type="journal article" date="2019" name="Syst. Appl. Microbiol.">
        <title>Microvirga tunisiensis sp. nov., a root nodule symbiotic bacterium isolated from Lupinus micranthus and L. luteus grown in Northern Tunisia.</title>
        <authorList>
            <person name="Msaddak A."/>
            <person name="Rejili M."/>
            <person name="Duran D."/>
            <person name="Mars M."/>
            <person name="Palacios J.M."/>
            <person name="Ruiz-Argueso T."/>
            <person name="Rey L."/>
            <person name="Imperial J."/>
        </authorList>
    </citation>
    <scope>NUCLEOTIDE SEQUENCE [LARGE SCALE GENOMIC DNA]</scope>
    <source>
        <strain evidence="3 4">Lmie10</strain>
    </source>
</reference>
<dbReference type="InterPro" id="IPR036365">
    <property type="entry name" value="PGBD-like_sf"/>
</dbReference>
<feature type="compositionally biased region" description="Low complexity" evidence="1">
    <location>
        <begin position="281"/>
        <end position="296"/>
    </location>
</feature>
<evidence type="ECO:0000313" key="4">
    <source>
        <dbReference type="Proteomes" id="UP000403266"/>
    </source>
</evidence>
<feature type="region of interest" description="Disordered" evidence="1">
    <location>
        <begin position="281"/>
        <end position="304"/>
    </location>
</feature>
<evidence type="ECO:0000313" key="3">
    <source>
        <dbReference type="EMBL" id="MPR29777.1"/>
    </source>
</evidence>
<dbReference type="OrthoDB" id="1522627at2"/>
<dbReference type="EMBL" id="VOSK01000268">
    <property type="protein sequence ID" value="MPR29777.1"/>
    <property type="molecule type" value="Genomic_DNA"/>
</dbReference>
<keyword evidence="3" id="KW-0378">Hydrolase</keyword>
<gene>
    <name evidence="3" type="ORF">FS320_33065</name>
</gene>
<dbReference type="SUPFAM" id="SSF47090">
    <property type="entry name" value="PGBD-like"/>
    <property type="match status" value="1"/>
</dbReference>
<dbReference type="Proteomes" id="UP000403266">
    <property type="component" value="Unassembled WGS sequence"/>
</dbReference>
<organism evidence="3 4">
    <name type="scientific">Microvirga tunisiensis</name>
    <dbReference type="NCBI Taxonomy" id="2108360"/>
    <lineage>
        <taxon>Bacteria</taxon>
        <taxon>Pseudomonadati</taxon>
        <taxon>Pseudomonadota</taxon>
        <taxon>Alphaproteobacteria</taxon>
        <taxon>Hyphomicrobiales</taxon>
        <taxon>Methylobacteriaceae</taxon>
        <taxon>Microvirga</taxon>
    </lineage>
</organism>
<dbReference type="InterPro" id="IPR002477">
    <property type="entry name" value="Peptidoglycan-bd-like"/>
</dbReference>
<dbReference type="InterPro" id="IPR009003">
    <property type="entry name" value="Peptidase_S1_PA"/>
</dbReference>
<sequence length="511" mass="55274">MVTGMSSNTFSECSRRALQSLIKDRTPKCLIATAIAATLLAFPVAAQTKNSPIYRAAASEWSSLDAYQRVRLQVYLTAAGYWPAVPNQDFSMRLFEAMSQFQSDHGMPRTGILNEQQLDMLIQAAEPILRTWGMGEITHPTRRVSIWAPLGLGLVQKRVKDGVEYTDPQKRVFLGFKYLENVGLKEVHDYLLQQAIADGSVVQYEVLRKDFFVVSVYKDGLTRYMRYHRDGNGLLGFVFGWNDAGAQIYGERIVTLISASLWAVANGAPFVTPPKIVQEAANPPVQQPQVPVTTPKPETKNDEGGLTSGSGFFVTNAGHIITNHHVIEKCSTVAVGSDQIEPTIARIIGSDPTNDLALLQANVIPGAIADLRSNARLGESVAVFGYPLSNVLSSSGNFTQGSVTALAGLRDDTRHLQIQAPVQSGNSGGPLLDASGNVIGVVVSMLSAKRMIEVANTLPQNINFAIKANVAANFLDSKGVQYATASSNSNPLKPEDIAERAKKLGVMVVCK</sequence>
<dbReference type="Gene3D" id="2.40.10.10">
    <property type="entry name" value="Trypsin-like serine proteases"/>
    <property type="match status" value="2"/>
</dbReference>
<evidence type="ECO:0000259" key="2">
    <source>
        <dbReference type="Pfam" id="PF01471"/>
    </source>
</evidence>
<accession>A0A5N7MS09</accession>
<dbReference type="InterPro" id="IPR036366">
    <property type="entry name" value="PGBDSf"/>
</dbReference>
<dbReference type="PANTHER" id="PTHR43019:SF23">
    <property type="entry name" value="PROTEASE DO-LIKE 5, CHLOROPLASTIC"/>
    <property type="match status" value="1"/>
</dbReference>
<keyword evidence="3" id="KW-0645">Protease</keyword>